<feature type="transmembrane region" description="Helical" evidence="1">
    <location>
        <begin position="97"/>
        <end position="119"/>
    </location>
</feature>
<keyword evidence="1" id="KW-0472">Membrane</keyword>
<comment type="caution">
    <text evidence="2">The sequence shown here is derived from an EMBL/GenBank/DDBJ whole genome shotgun (WGS) entry which is preliminary data.</text>
</comment>
<protein>
    <submittedName>
        <fullName evidence="2">Uncharacterized protein</fullName>
    </submittedName>
</protein>
<sequence length="140" mass="14467">ILFRLLNNFHRAVVVAVVAVLVVQTAVYDVVDVIAVRYGFVAAAFAVNMTGTSLHGVAAVGVGGVYIEAVLVVVAVVFVVQVAVMDVVNVVTVFDCGVAAAFAVNVLVVGMGMAVAHFVSFHKGVFIDGVMIAETDVGCK</sequence>
<reference evidence="2 3" key="1">
    <citation type="submission" date="2009-01" db="EMBL/GenBank/DDBJ databases">
        <authorList>
            <person name="Fulton L."/>
            <person name="Clifton S."/>
            <person name="Chinwalla A.T."/>
            <person name="Mitreva M."/>
            <person name="Sodergren E."/>
            <person name="Weinstock G."/>
            <person name="Clifton S."/>
            <person name="Dooling D.J."/>
            <person name="Fulton B."/>
            <person name="Minx P."/>
            <person name="Pepin K.H."/>
            <person name="Johnson M."/>
            <person name="Bhonagiri V."/>
            <person name="Nash W.E."/>
            <person name="Mardis E.R."/>
            <person name="Wilson R.K."/>
        </authorList>
    </citation>
    <scope>NUCLEOTIDE SEQUENCE [LARGE SCALE GENOMIC DNA]</scope>
    <source>
        <strain evidence="2 3">ATCC 23834</strain>
    </source>
</reference>
<dbReference type="HOGENOM" id="CLU_1829349_0_0_4"/>
<dbReference type="Proteomes" id="UP000005837">
    <property type="component" value="Unassembled WGS sequence"/>
</dbReference>
<gene>
    <name evidence="2" type="ORF">EIKCOROL_01219</name>
</gene>
<feature type="transmembrane region" description="Helical" evidence="1">
    <location>
        <begin position="37"/>
        <end position="58"/>
    </location>
</feature>
<accession>C0DV30</accession>
<feature type="transmembrane region" description="Helical" evidence="1">
    <location>
        <begin position="12"/>
        <end position="31"/>
    </location>
</feature>
<feature type="transmembrane region" description="Helical" evidence="1">
    <location>
        <begin position="65"/>
        <end position="85"/>
    </location>
</feature>
<dbReference type="EMBL" id="ACEA01000019">
    <property type="protein sequence ID" value="EEG24138.1"/>
    <property type="molecule type" value="Genomic_DNA"/>
</dbReference>
<dbReference type="eggNOG" id="ENOG502ZENN">
    <property type="taxonomic scope" value="Bacteria"/>
</dbReference>
<evidence type="ECO:0000313" key="2">
    <source>
        <dbReference type="EMBL" id="EEG24138.1"/>
    </source>
</evidence>
<keyword evidence="1" id="KW-1133">Transmembrane helix</keyword>
<proteinExistence type="predicted"/>
<keyword evidence="1" id="KW-0812">Transmembrane</keyword>
<evidence type="ECO:0000313" key="3">
    <source>
        <dbReference type="Proteomes" id="UP000005837"/>
    </source>
</evidence>
<feature type="non-terminal residue" evidence="2">
    <location>
        <position position="1"/>
    </location>
</feature>
<organism evidence="2 3">
    <name type="scientific">Eikenella corrodens ATCC 23834</name>
    <dbReference type="NCBI Taxonomy" id="546274"/>
    <lineage>
        <taxon>Bacteria</taxon>
        <taxon>Pseudomonadati</taxon>
        <taxon>Pseudomonadota</taxon>
        <taxon>Betaproteobacteria</taxon>
        <taxon>Neisseriales</taxon>
        <taxon>Neisseriaceae</taxon>
        <taxon>Eikenella</taxon>
    </lineage>
</organism>
<dbReference type="AlphaFoldDB" id="C0DV30"/>
<name>C0DV30_EIKCO</name>
<evidence type="ECO:0000256" key="1">
    <source>
        <dbReference type="SAM" id="Phobius"/>
    </source>
</evidence>